<comment type="caution">
    <text evidence="2">The sequence shown here is derived from an EMBL/GenBank/DDBJ whole genome shotgun (WGS) entry which is preliminary data.</text>
</comment>
<dbReference type="AlphaFoldDB" id="A0A8S9KML2"/>
<gene>
    <name evidence="2" type="ORF">F2Q68_00009751</name>
</gene>
<protein>
    <submittedName>
        <fullName evidence="2">Uncharacterized protein</fullName>
    </submittedName>
</protein>
<dbReference type="EMBL" id="QGKW02000717">
    <property type="protein sequence ID" value="KAF2595609.1"/>
    <property type="molecule type" value="Genomic_DNA"/>
</dbReference>
<sequence length="351" mass="38552">MTKRSPIRFAKAPDHCKGRGGTCDRLEKSWIKQKELYEQGRSSLDVASLKLSGHFWFKQEKMEGNNFSKLVTVPVALKGGSNYLLWSRLVKTAIGRLGLWSHITDDGPKPVANETEEGAKVGESEGRALASHQLIGKGMDHEVFKRADLEAFFKALKESSNTLGNTLRYSYAAHTLPSTTDKGSESETEGLKDQGSEEAGGLEDQGLDSPVQSGDELVREVQNEGQEAGKGIQIQEEAVEEQVEVPLRRSTQFGIENLALSGTDARSLRSDRAVCMCGSYVVTELGLSMFRQSHSNLSMAGSDTFPLPWDSLCLIQTGFEKGFISRTYATTFFRPSTICRGKTLILVFAVV</sequence>
<evidence type="ECO:0000313" key="3">
    <source>
        <dbReference type="Proteomes" id="UP000712281"/>
    </source>
</evidence>
<evidence type="ECO:0000256" key="1">
    <source>
        <dbReference type="SAM" id="MobiDB-lite"/>
    </source>
</evidence>
<organism evidence="2 3">
    <name type="scientific">Brassica cretica</name>
    <name type="common">Mustard</name>
    <dbReference type="NCBI Taxonomy" id="69181"/>
    <lineage>
        <taxon>Eukaryota</taxon>
        <taxon>Viridiplantae</taxon>
        <taxon>Streptophyta</taxon>
        <taxon>Embryophyta</taxon>
        <taxon>Tracheophyta</taxon>
        <taxon>Spermatophyta</taxon>
        <taxon>Magnoliopsida</taxon>
        <taxon>eudicotyledons</taxon>
        <taxon>Gunneridae</taxon>
        <taxon>Pentapetalae</taxon>
        <taxon>rosids</taxon>
        <taxon>malvids</taxon>
        <taxon>Brassicales</taxon>
        <taxon>Brassicaceae</taxon>
        <taxon>Brassiceae</taxon>
        <taxon>Brassica</taxon>
    </lineage>
</organism>
<accession>A0A8S9KML2</accession>
<proteinExistence type="predicted"/>
<dbReference type="Proteomes" id="UP000712281">
    <property type="component" value="Unassembled WGS sequence"/>
</dbReference>
<feature type="region of interest" description="Disordered" evidence="1">
    <location>
        <begin position="176"/>
        <end position="211"/>
    </location>
</feature>
<reference evidence="2" key="1">
    <citation type="submission" date="2019-12" db="EMBL/GenBank/DDBJ databases">
        <title>Genome sequencing and annotation of Brassica cretica.</title>
        <authorList>
            <person name="Studholme D.J."/>
            <person name="Sarris P.F."/>
        </authorList>
    </citation>
    <scope>NUCLEOTIDE SEQUENCE</scope>
    <source>
        <strain evidence="2">PFS-001/15</strain>
        <tissue evidence="2">Leaf</tissue>
    </source>
</reference>
<name>A0A8S9KML2_BRACR</name>
<feature type="compositionally biased region" description="Basic and acidic residues" evidence="1">
    <location>
        <begin position="182"/>
        <end position="195"/>
    </location>
</feature>
<evidence type="ECO:0000313" key="2">
    <source>
        <dbReference type="EMBL" id="KAF2595609.1"/>
    </source>
</evidence>